<dbReference type="KEGG" id="bhc:JFL75_14195"/>
<feature type="transmembrane region" description="Helical" evidence="24">
    <location>
        <begin position="31"/>
        <end position="48"/>
    </location>
</feature>
<evidence type="ECO:0000256" key="24">
    <source>
        <dbReference type="SAM" id="Phobius"/>
    </source>
</evidence>
<evidence type="ECO:0000313" key="26">
    <source>
        <dbReference type="Proteomes" id="UP000595917"/>
    </source>
</evidence>
<evidence type="ECO:0000256" key="21">
    <source>
        <dbReference type="ARBA" id="ARBA00032396"/>
    </source>
</evidence>
<evidence type="ECO:0000256" key="6">
    <source>
        <dbReference type="ARBA" id="ARBA00012487"/>
    </source>
</evidence>
<gene>
    <name evidence="25" type="ORF">JFL75_14195</name>
</gene>
<comment type="similarity">
    <text evidence="5">Belongs to the CDS family.</text>
</comment>
<evidence type="ECO:0000256" key="16">
    <source>
        <dbReference type="ARBA" id="ARBA00023209"/>
    </source>
</evidence>
<evidence type="ECO:0000256" key="20">
    <source>
        <dbReference type="ARBA" id="ARBA00032253"/>
    </source>
</evidence>
<evidence type="ECO:0000256" key="15">
    <source>
        <dbReference type="ARBA" id="ARBA00023136"/>
    </source>
</evidence>
<keyword evidence="10" id="KW-0808">Transferase</keyword>
<keyword evidence="13 24" id="KW-1133">Transmembrane helix</keyword>
<feature type="transmembrane region" description="Helical" evidence="24">
    <location>
        <begin position="87"/>
        <end position="106"/>
    </location>
</feature>
<keyword evidence="8" id="KW-1003">Cell membrane</keyword>
<keyword evidence="15 24" id="KW-0472">Membrane</keyword>
<evidence type="ECO:0000256" key="11">
    <source>
        <dbReference type="ARBA" id="ARBA00022692"/>
    </source>
</evidence>
<proteinExistence type="inferred from homology"/>
<evidence type="ECO:0000256" key="22">
    <source>
        <dbReference type="ARBA" id="ARBA00032743"/>
    </source>
</evidence>
<evidence type="ECO:0000256" key="13">
    <source>
        <dbReference type="ARBA" id="ARBA00022989"/>
    </source>
</evidence>
<name>A0A7T7XKH2_9SPIR</name>
<dbReference type="Proteomes" id="UP000595917">
    <property type="component" value="Chromosome"/>
</dbReference>
<comment type="catalytic activity">
    <reaction evidence="1">
        <text>a 1,2-diacyl-sn-glycero-3-phosphate + CTP + H(+) = a CDP-1,2-diacyl-sn-glycerol + diphosphate</text>
        <dbReference type="Rhea" id="RHEA:16229"/>
        <dbReference type="ChEBI" id="CHEBI:15378"/>
        <dbReference type="ChEBI" id="CHEBI:33019"/>
        <dbReference type="ChEBI" id="CHEBI:37563"/>
        <dbReference type="ChEBI" id="CHEBI:58332"/>
        <dbReference type="ChEBI" id="CHEBI:58608"/>
        <dbReference type="EC" id="2.7.7.41"/>
    </reaction>
</comment>
<evidence type="ECO:0000256" key="10">
    <source>
        <dbReference type="ARBA" id="ARBA00022679"/>
    </source>
</evidence>
<evidence type="ECO:0000256" key="5">
    <source>
        <dbReference type="ARBA" id="ARBA00010185"/>
    </source>
</evidence>
<keyword evidence="26" id="KW-1185">Reference proteome</keyword>
<feature type="transmembrane region" description="Helical" evidence="24">
    <location>
        <begin position="7"/>
        <end position="25"/>
    </location>
</feature>
<keyword evidence="9" id="KW-0444">Lipid biosynthesis</keyword>
<evidence type="ECO:0000256" key="4">
    <source>
        <dbReference type="ARBA" id="ARBA00005189"/>
    </source>
</evidence>
<evidence type="ECO:0000256" key="3">
    <source>
        <dbReference type="ARBA" id="ARBA00005119"/>
    </source>
</evidence>
<comment type="subcellular location">
    <subcellularLocation>
        <location evidence="2">Cell membrane</location>
        <topology evidence="2">Multi-pass membrane protein</topology>
    </subcellularLocation>
</comment>
<feature type="transmembrane region" description="Helical" evidence="24">
    <location>
        <begin position="60"/>
        <end position="81"/>
    </location>
</feature>
<reference evidence="25" key="1">
    <citation type="submission" date="2021-01" db="EMBL/GenBank/DDBJ databases">
        <title>Description of Breznakiella homolactica.</title>
        <authorList>
            <person name="Song Y."/>
            <person name="Brune A."/>
        </authorList>
    </citation>
    <scope>NUCLEOTIDE SEQUENCE</scope>
    <source>
        <strain evidence="25">RmG30</strain>
    </source>
</reference>
<evidence type="ECO:0000256" key="7">
    <source>
        <dbReference type="ARBA" id="ARBA00019373"/>
    </source>
</evidence>
<feature type="transmembrane region" description="Helical" evidence="24">
    <location>
        <begin position="185"/>
        <end position="206"/>
    </location>
</feature>
<evidence type="ECO:0000256" key="14">
    <source>
        <dbReference type="ARBA" id="ARBA00023098"/>
    </source>
</evidence>
<evidence type="ECO:0000256" key="19">
    <source>
        <dbReference type="ARBA" id="ARBA00031825"/>
    </source>
</evidence>
<evidence type="ECO:0000313" key="25">
    <source>
        <dbReference type="EMBL" id="QQO08085.1"/>
    </source>
</evidence>
<feature type="transmembrane region" description="Helical" evidence="24">
    <location>
        <begin position="118"/>
        <end position="138"/>
    </location>
</feature>
<sequence>MKKLVQRLLMFAVGLPLVVCIVVLLPQKNHLAVNIAVIILSVLGSLEFSDMLKRKKKGILLPEVIILGALGPLAATISVSFGFGGEVIPAAFIFGASWLLVSRIFLSEAKLTDVIDIVSSGFSIMIYPGLFMVWIIRMGRLPNATMILLMFLLTVIANDSLAWAVGMLFGRGNRGIIAASPNKSIAGFAGGFAGSILIGIGGTIFVPSAFTATAIPSVAAGIILGLFTGAAGSLGDLAESALKRSSNIKDSGSIIPGRGGVLDTIDSISLAAPVFYSLYWLLFL</sequence>
<keyword evidence="12 25" id="KW-0548">Nucleotidyltransferase</keyword>
<feature type="transmembrane region" description="Helical" evidence="24">
    <location>
        <begin position="144"/>
        <end position="165"/>
    </location>
</feature>
<keyword evidence="14" id="KW-0443">Lipid metabolism</keyword>
<accession>A0A7T7XKH2</accession>
<dbReference type="GO" id="GO:0005886">
    <property type="term" value="C:plasma membrane"/>
    <property type="evidence" value="ECO:0007669"/>
    <property type="project" value="UniProtKB-SubCell"/>
</dbReference>
<comment type="pathway">
    <text evidence="4">Lipid metabolism.</text>
</comment>
<dbReference type="GO" id="GO:0004605">
    <property type="term" value="F:phosphatidate cytidylyltransferase activity"/>
    <property type="evidence" value="ECO:0007669"/>
    <property type="project" value="UniProtKB-EC"/>
</dbReference>
<protein>
    <recommendedName>
        <fullName evidence="7">Phosphatidate cytidylyltransferase</fullName>
        <ecNumber evidence="6">2.7.7.41</ecNumber>
    </recommendedName>
    <alternativeName>
        <fullName evidence="20">CDP-DAG synthase</fullName>
    </alternativeName>
    <alternativeName>
        <fullName evidence="22">CDP-DG synthase</fullName>
    </alternativeName>
    <alternativeName>
        <fullName evidence="18">CDP-diacylglycerol synthase</fullName>
    </alternativeName>
    <alternativeName>
        <fullName evidence="21">CDP-diglyceride pyrophosphorylase</fullName>
    </alternativeName>
    <alternativeName>
        <fullName evidence="23">CDP-diglyceride synthase</fullName>
    </alternativeName>
    <alternativeName>
        <fullName evidence="19">CTP:phosphatidate cytidylyltransferase</fullName>
    </alternativeName>
</protein>
<evidence type="ECO:0000256" key="18">
    <source>
        <dbReference type="ARBA" id="ARBA00029893"/>
    </source>
</evidence>
<dbReference type="PANTHER" id="PTHR46382:SF1">
    <property type="entry name" value="PHOSPHATIDATE CYTIDYLYLTRANSFERASE"/>
    <property type="match status" value="1"/>
</dbReference>
<feature type="transmembrane region" description="Helical" evidence="24">
    <location>
        <begin position="218"/>
        <end position="238"/>
    </location>
</feature>
<dbReference type="Pfam" id="PF01148">
    <property type="entry name" value="CTP_transf_1"/>
    <property type="match status" value="1"/>
</dbReference>
<keyword evidence="11 24" id="KW-0812">Transmembrane</keyword>
<comment type="pathway">
    <text evidence="3">Phospholipid metabolism; CDP-diacylglycerol biosynthesis; CDP-diacylglycerol from sn-glycerol 3-phosphate: step 3/3.</text>
</comment>
<evidence type="ECO:0000256" key="1">
    <source>
        <dbReference type="ARBA" id="ARBA00001698"/>
    </source>
</evidence>
<evidence type="ECO:0000256" key="23">
    <source>
        <dbReference type="ARBA" id="ARBA00033406"/>
    </source>
</evidence>
<dbReference type="RefSeq" id="WP_215625391.1">
    <property type="nucleotide sequence ID" value="NZ_CP067089.2"/>
</dbReference>
<evidence type="ECO:0000256" key="12">
    <source>
        <dbReference type="ARBA" id="ARBA00022695"/>
    </source>
</evidence>
<dbReference type="EMBL" id="CP067089">
    <property type="protein sequence ID" value="QQO08085.1"/>
    <property type="molecule type" value="Genomic_DNA"/>
</dbReference>
<evidence type="ECO:0000256" key="8">
    <source>
        <dbReference type="ARBA" id="ARBA00022475"/>
    </source>
</evidence>
<evidence type="ECO:0000256" key="9">
    <source>
        <dbReference type="ARBA" id="ARBA00022516"/>
    </source>
</evidence>
<evidence type="ECO:0000256" key="2">
    <source>
        <dbReference type="ARBA" id="ARBA00004651"/>
    </source>
</evidence>
<evidence type="ECO:0000256" key="17">
    <source>
        <dbReference type="ARBA" id="ARBA00023264"/>
    </source>
</evidence>
<keyword evidence="17" id="KW-1208">Phospholipid metabolism</keyword>
<dbReference type="AlphaFoldDB" id="A0A7T7XKH2"/>
<organism evidence="25 26">
    <name type="scientific">Breznakiella homolactica</name>
    <dbReference type="NCBI Taxonomy" id="2798577"/>
    <lineage>
        <taxon>Bacteria</taxon>
        <taxon>Pseudomonadati</taxon>
        <taxon>Spirochaetota</taxon>
        <taxon>Spirochaetia</taxon>
        <taxon>Spirochaetales</taxon>
        <taxon>Breznakiellaceae</taxon>
        <taxon>Breznakiella</taxon>
    </lineage>
</organism>
<dbReference type="GO" id="GO:0016024">
    <property type="term" value="P:CDP-diacylglycerol biosynthetic process"/>
    <property type="evidence" value="ECO:0007669"/>
    <property type="project" value="TreeGrafter"/>
</dbReference>
<keyword evidence="16" id="KW-0594">Phospholipid biosynthesis</keyword>
<dbReference type="PANTHER" id="PTHR46382">
    <property type="entry name" value="PHOSPHATIDATE CYTIDYLYLTRANSFERASE"/>
    <property type="match status" value="1"/>
</dbReference>
<dbReference type="EC" id="2.7.7.41" evidence="6"/>